<dbReference type="RefSeq" id="WP_208428652.1">
    <property type="nucleotide sequence ID" value="NZ_JAEPRJ010000001.1"/>
</dbReference>
<evidence type="ECO:0000256" key="1">
    <source>
        <dbReference type="ARBA" id="ARBA00022618"/>
    </source>
</evidence>
<evidence type="ECO:0000256" key="6">
    <source>
        <dbReference type="SAM" id="MobiDB-lite"/>
    </source>
</evidence>
<dbReference type="InterPro" id="IPR038594">
    <property type="entry name" value="SepF-like_sf"/>
</dbReference>
<evidence type="ECO:0000313" key="7">
    <source>
        <dbReference type="EMBL" id="MBK5897146.1"/>
    </source>
</evidence>
<proteinExistence type="inferred from homology"/>
<keyword evidence="8" id="KW-1185">Reference proteome</keyword>
<dbReference type="PANTHER" id="PTHR35798:SF1">
    <property type="entry name" value="CELL DIVISION PROTEIN SEPF"/>
    <property type="match status" value="1"/>
</dbReference>
<evidence type="ECO:0000256" key="3">
    <source>
        <dbReference type="ARBA" id="ARBA00023306"/>
    </source>
</evidence>
<dbReference type="InterPro" id="IPR007561">
    <property type="entry name" value="Cell_div_SepF/SepF-rel"/>
</dbReference>
<evidence type="ECO:0000313" key="8">
    <source>
        <dbReference type="Proteomes" id="UP000604730"/>
    </source>
</evidence>
<dbReference type="EMBL" id="JAEPRJ010000001">
    <property type="protein sequence ID" value="MBK5897146.1"/>
    <property type="molecule type" value="Genomic_DNA"/>
</dbReference>
<dbReference type="Gene3D" id="3.30.110.150">
    <property type="entry name" value="SepF-like protein"/>
    <property type="match status" value="1"/>
</dbReference>
<dbReference type="HAMAP" id="MF_01197">
    <property type="entry name" value="SepF"/>
    <property type="match status" value="1"/>
</dbReference>
<dbReference type="Proteomes" id="UP000604730">
    <property type="component" value="Unassembled WGS sequence"/>
</dbReference>
<evidence type="ECO:0000256" key="4">
    <source>
        <dbReference type="ARBA" id="ARBA00044936"/>
    </source>
</evidence>
<dbReference type="Pfam" id="PF04472">
    <property type="entry name" value="SepF"/>
    <property type="match status" value="1"/>
</dbReference>
<keyword evidence="3 5" id="KW-0131">Cell cycle</keyword>
<feature type="region of interest" description="Disordered" evidence="6">
    <location>
        <begin position="1"/>
        <end position="70"/>
    </location>
</feature>
<keyword evidence="5" id="KW-0963">Cytoplasm</keyword>
<evidence type="ECO:0000256" key="2">
    <source>
        <dbReference type="ARBA" id="ARBA00023210"/>
    </source>
</evidence>
<keyword evidence="1 5" id="KW-0132">Cell division</keyword>
<comment type="function">
    <text evidence="4 5">Cell division protein that is part of the divisome complex and is recruited early to the Z-ring. Probably stimulates Z-ring formation, perhaps through the cross-linking of FtsZ protofilaments. Its function overlaps with FtsA.</text>
</comment>
<feature type="compositionally biased region" description="Acidic residues" evidence="6">
    <location>
        <begin position="17"/>
        <end position="34"/>
    </location>
</feature>
<organism evidence="7 8">
    <name type="scientific">Catonella massiliensis</name>
    <dbReference type="NCBI Taxonomy" id="2799636"/>
    <lineage>
        <taxon>Bacteria</taxon>
        <taxon>Bacillati</taxon>
        <taxon>Bacillota</taxon>
        <taxon>Clostridia</taxon>
        <taxon>Lachnospirales</taxon>
        <taxon>Lachnospiraceae</taxon>
        <taxon>Catonella</taxon>
    </lineage>
</organism>
<sequence length="184" mass="21183">MFKKISHMFTSFKDGSDYDDDYDEDYEDELEEERLESSRSRQLRRNDYDDDYDDEDEDEEPSFFEKKKKTAAPKDNRKVIPIKKSGRAGTEVCVKLPKGFDEVEDICDKLLAGSIVALNLEALDTVEAQRIVDFVFGTMHAINGKFRAVSKYVYIISPENVELSVENEEELIDTLFAVPKLNGQ</sequence>
<feature type="compositionally biased region" description="Acidic residues" evidence="6">
    <location>
        <begin position="48"/>
        <end position="62"/>
    </location>
</feature>
<feature type="compositionally biased region" description="Basic and acidic residues" evidence="6">
    <location>
        <begin position="35"/>
        <end position="47"/>
    </location>
</feature>
<comment type="similarity">
    <text evidence="5">Belongs to the SepF family.</text>
</comment>
<comment type="caution">
    <text evidence="7">The sequence shown here is derived from an EMBL/GenBank/DDBJ whole genome shotgun (WGS) entry which is preliminary data.</text>
</comment>
<dbReference type="GO" id="GO:0051301">
    <property type="term" value="P:cell division"/>
    <property type="evidence" value="ECO:0007669"/>
    <property type="project" value="UniProtKB-KW"/>
</dbReference>
<gene>
    <name evidence="5" type="primary">sepF</name>
    <name evidence="7" type="ORF">JJN12_05005</name>
</gene>
<comment type="subcellular location">
    <subcellularLocation>
        <location evidence="5">Cytoplasm</location>
    </subcellularLocation>
    <text evidence="5">Localizes to the division site, in a FtsZ-dependent manner.</text>
</comment>
<reference evidence="7 8" key="1">
    <citation type="submission" date="2021-01" db="EMBL/GenBank/DDBJ databases">
        <title>Isolation and description of Catonella massiliensis sp. nov., a novel Catonella species, isolated from a stable periodontitis subject.</title>
        <authorList>
            <person name="Antezack A."/>
            <person name="Boxberger M."/>
            <person name="La Scola B."/>
            <person name="Monnet-Corti V."/>
        </authorList>
    </citation>
    <scope>NUCLEOTIDE SEQUENCE [LARGE SCALE GENOMIC DNA]</scope>
    <source>
        <strain evidence="7 8">Marseille-Q4567</strain>
    </source>
</reference>
<comment type="subunit">
    <text evidence="5">Homodimer. Interacts with FtsZ.</text>
</comment>
<evidence type="ECO:0000256" key="5">
    <source>
        <dbReference type="HAMAP-Rule" id="MF_01197"/>
    </source>
</evidence>
<keyword evidence="2 5" id="KW-0717">Septation</keyword>
<accession>A0ABS1IZ33</accession>
<dbReference type="PANTHER" id="PTHR35798">
    <property type="entry name" value="CELL DIVISION PROTEIN SEPF"/>
    <property type="match status" value="1"/>
</dbReference>
<name>A0ABS1IZ33_9FIRM</name>
<protein>
    <recommendedName>
        <fullName evidence="5">Cell division protein SepF</fullName>
    </recommendedName>
</protein>
<dbReference type="InterPro" id="IPR023052">
    <property type="entry name" value="Cell_div_SepF"/>
</dbReference>